<evidence type="ECO:0000259" key="1">
    <source>
        <dbReference type="Pfam" id="PF13649"/>
    </source>
</evidence>
<dbReference type="Pfam" id="PF13649">
    <property type="entry name" value="Methyltransf_25"/>
    <property type="match status" value="1"/>
</dbReference>
<comment type="caution">
    <text evidence="2">The sequence shown here is derived from an EMBL/GenBank/DDBJ whole genome shotgun (WGS) entry which is preliminary data.</text>
</comment>
<sequence>MPSVSVYKQNSTMNLQLNQLLQKPSLKDISFNEKDSLWVPEQSLNKKPSVDLLSTSRKGSITSLLSASNNMSRSFLPKDENEIDRMVSQHYILRTAFDGDFYAPLSDKAKIVLDMGCGPGTWTMEMAVQFPRIHFIGIDQYALFPQDIKPKNCRFLGLDRYTLPFDDNSIDYIFQRDANWEIPRLAWDSLIQEYYRVLKPGGWIELVEADLETQSSPNQEGFLIDTLIDMYYQKQHDPFIFQRLSSLLATGGFRRIQSDFQSIPLGWGHSKSLKKQQPCSEYARASAMQQFALLKSLKPWFVQKSRTKYEECVSNLLKEWSFNKSYINWHRSIAQKPYLS</sequence>
<evidence type="ECO:0000313" key="3">
    <source>
        <dbReference type="Proteomes" id="UP000253551"/>
    </source>
</evidence>
<dbReference type="InterPro" id="IPR029063">
    <property type="entry name" value="SAM-dependent_MTases_sf"/>
</dbReference>
<dbReference type="CDD" id="cd02440">
    <property type="entry name" value="AdoMet_MTases"/>
    <property type="match status" value="1"/>
</dbReference>
<organism evidence="2 3">
    <name type="scientific">Rhizopus stolonifer</name>
    <name type="common">Rhizopus nigricans</name>
    <dbReference type="NCBI Taxonomy" id="4846"/>
    <lineage>
        <taxon>Eukaryota</taxon>
        <taxon>Fungi</taxon>
        <taxon>Fungi incertae sedis</taxon>
        <taxon>Mucoromycota</taxon>
        <taxon>Mucoromycotina</taxon>
        <taxon>Mucoromycetes</taxon>
        <taxon>Mucorales</taxon>
        <taxon>Mucorineae</taxon>
        <taxon>Rhizopodaceae</taxon>
        <taxon>Rhizopus</taxon>
    </lineage>
</organism>
<dbReference type="PANTHER" id="PTHR43591:SF24">
    <property type="entry name" value="2-METHOXY-6-POLYPRENYL-1,4-BENZOQUINOL METHYLASE, MITOCHONDRIAL"/>
    <property type="match status" value="1"/>
</dbReference>
<dbReference type="GO" id="GO:0008168">
    <property type="term" value="F:methyltransferase activity"/>
    <property type="evidence" value="ECO:0007669"/>
    <property type="project" value="TreeGrafter"/>
</dbReference>
<dbReference type="InterPro" id="IPR041698">
    <property type="entry name" value="Methyltransf_25"/>
</dbReference>
<accession>A0A367IL09</accession>
<protein>
    <recommendedName>
        <fullName evidence="1">Methyltransferase domain-containing protein</fullName>
    </recommendedName>
</protein>
<keyword evidence="3" id="KW-1185">Reference proteome</keyword>
<dbReference type="OrthoDB" id="2013972at2759"/>
<dbReference type="PANTHER" id="PTHR43591">
    <property type="entry name" value="METHYLTRANSFERASE"/>
    <property type="match status" value="1"/>
</dbReference>
<name>A0A367IL09_RHIST</name>
<dbReference type="Proteomes" id="UP000253551">
    <property type="component" value="Unassembled WGS sequence"/>
</dbReference>
<proteinExistence type="predicted"/>
<dbReference type="STRING" id="4846.A0A367IL09"/>
<reference evidence="2 3" key="1">
    <citation type="journal article" date="2018" name="G3 (Bethesda)">
        <title>Phylogenetic and Phylogenomic Definition of Rhizopus Species.</title>
        <authorList>
            <person name="Gryganskyi A.P."/>
            <person name="Golan J."/>
            <person name="Dolatabadi S."/>
            <person name="Mondo S."/>
            <person name="Robb S."/>
            <person name="Idnurm A."/>
            <person name="Muszewska A."/>
            <person name="Steczkiewicz K."/>
            <person name="Masonjones S."/>
            <person name="Liao H.L."/>
            <person name="Gajdeczka M.T."/>
            <person name="Anike F."/>
            <person name="Vuek A."/>
            <person name="Anishchenko I.M."/>
            <person name="Voigt K."/>
            <person name="de Hoog G.S."/>
            <person name="Smith M.E."/>
            <person name="Heitman J."/>
            <person name="Vilgalys R."/>
            <person name="Stajich J.E."/>
        </authorList>
    </citation>
    <scope>NUCLEOTIDE SEQUENCE [LARGE SCALE GENOMIC DNA]</scope>
    <source>
        <strain evidence="2 3">LSU 92-RS-03</strain>
    </source>
</reference>
<dbReference type="SUPFAM" id="SSF53335">
    <property type="entry name" value="S-adenosyl-L-methionine-dependent methyltransferases"/>
    <property type="match status" value="1"/>
</dbReference>
<gene>
    <name evidence="2" type="ORF">CU098_003016</name>
</gene>
<dbReference type="EMBL" id="PJQM01007421">
    <property type="protein sequence ID" value="RCH78211.1"/>
    <property type="molecule type" value="Genomic_DNA"/>
</dbReference>
<dbReference type="Gene3D" id="3.40.50.150">
    <property type="entry name" value="Vaccinia Virus protein VP39"/>
    <property type="match status" value="1"/>
</dbReference>
<evidence type="ECO:0000313" key="2">
    <source>
        <dbReference type="EMBL" id="RCH78211.1"/>
    </source>
</evidence>
<dbReference type="AlphaFoldDB" id="A0A367IL09"/>
<feature type="domain" description="Methyltransferase" evidence="1">
    <location>
        <begin position="112"/>
        <end position="202"/>
    </location>
</feature>